<dbReference type="AlphaFoldDB" id="A0A378MCG1"/>
<dbReference type="RefSeq" id="WP_115345822.1">
    <property type="nucleotide sequence ID" value="NZ_UGPG01000001.1"/>
</dbReference>
<organism evidence="1 2">
    <name type="scientific">Listeria grayi</name>
    <name type="common">Listeria murrayi</name>
    <dbReference type="NCBI Taxonomy" id="1641"/>
    <lineage>
        <taxon>Bacteria</taxon>
        <taxon>Bacillati</taxon>
        <taxon>Bacillota</taxon>
        <taxon>Bacilli</taxon>
        <taxon>Bacillales</taxon>
        <taxon>Listeriaceae</taxon>
        <taxon>Listeria</taxon>
    </lineage>
</organism>
<dbReference type="InterPro" id="IPR009057">
    <property type="entry name" value="Homeodomain-like_sf"/>
</dbReference>
<dbReference type="Gene3D" id="1.10.10.60">
    <property type="entry name" value="Homeodomain-like"/>
    <property type="match status" value="1"/>
</dbReference>
<dbReference type="InterPro" id="IPR049739">
    <property type="entry name" value="YraL-like"/>
</dbReference>
<dbReference type="NCBIfam" id="NF040785">
    <property type="entry name" value="CD3324_fam"/>
    <property type="match status" value="1"/>
</dbReference>
<accession>A0A378MCG1</accession>
<evidence type="ECO:0000313" key="1">
    <source>
        <dbReference type="EMBL" id="STY44018.1"/>
    </source>
</evidence>
<dbReference type="InterPro" id="IPR052411">
    <property type="entry name" value="c-mor_Regulatory_Protein"/>
</dbReference>
<gene>
    <name evidence="1" type="ORF">NCTC10815_01328</name>
</gene>
<protein>
    <recommendedName>
        <fullName evidence="3">Mor transcription activator family</fullName>
    </recommendedName>
</protein>
<sequence length="85" mass="9504">MKYQSADQLLPHELIAELQKYVSGSLLYIPAIEKKAWGESSGTKKELASRNQSIRAAHADGTSITELASDYYLAESTIKNILYRK</sequence>
<dbReference type="Proteomes" id="UP000254879">
    <property type="component" value="Unassembled WGS sequence"/>
</dbReference>
<dbReference type="SUPFAM" id="SSF46689">
    <property type="entry name" value="Homeodomain-like"/>
    <property type="match status" value="1"/>
</dbReference>
<proteinExistence type="predicted"/>
<dbReference type="PANTHER" id="PTHR37812">
    <property type="entry name" value="MU-LIKE PROPHAGE FLUMU PROTEIN C"/>
    <property type="match status" value="1"/>
</dbReference>
<evidence type="ECO:0008006" key="3">
    <source>
        <dbReference type="Google" id="ProtNLM"/>
    </source>
</evidence>
<name>A0A378MCG1_LISGR</name>
<dbReference type="EMBL" id="UGPG01000001">
    <property type="protein sequence ID" value="STY44018.1"/>
    <property type="molecule type" value="Genomic_DNA"/>
</dbReference>
<dbReference type="PANTHER" id="PTHR37812:SF1">
    <property type="entry name" value="MU-LIKE PROPHAGE FLUMU PROTEIN C"/>
    <property type="match status" value="1"/>
</dbReference>
<evidence type="ECO:0000313" key="2">
    <source>
        <dbReference type="Proteomes" id="UP000254879"/>
    </source>
</evidence>
<reference evidence="1 2" key="1">
    <citation type="submission" date="2018-06" db="EMBL/GenBank/DDBJ databases">
        <authorList>
            <consortium name="Pathogen Informatics"/>
            <person name="Doyle S."/>
        </authorList>
    </citation>
    <scope>NUCLEOTIDE SEQUENCE [LARGE SCALE GENOMIC DNA]</scope>
    <source>
        <strain evidence="2">NCTC 10815</strain>
    </source>
</reference>